<dbReference type="SUPFAM" id="SSF53822">
    <property type="entry name" value="Periplasmic binding protein-like I"/>
    <property type="match status" value="1"/>
</dbReference>
<evidence type="ECO:0000256" key="1">
    <source>
        <dbReference type="ARBA" id="ARBA00010062"/>
    </source>
</evidence>
<gene>
    <name evidence="4" type="ORF">EDC26_11728</name>
</gene>
<keyword evidence="5" id="KW-1185">Reference proteome</keyword>
<proteinExistence type="inferred from homology"/>
<evidence type="ECO:0000313" key="4">
    <source>
        <dbReference type="EMBL" id="TCT02753.1"/>
    </source>
</evidence>
<comment type="similarity">
    <text evidence="1">Belongs to the leucine-binding protein family.</text>
</comment>
<accession>A0A4R3LQH6</accession>
<dbReference type="CDD" id="cd19987">
    <property type="entry name" value="PBP1_SBP-like"/>
    <property type="match status" value="1"/>
</dbReference>
<dbReference type="Gene3D" id="3.40.50.2300">
    <property type="match status" value="2"/>
</dbReference>
<evidence type="ECO:0000313" key="5">
    <source>
        <dbReference type="Proteomes" id="UP000295525"/>
    </source>
</evidence>
<dbReference type="EMBL" id="SMAJ01000017">
    <property type="protein sequence ID" value="TCT02753.1"/>
    <property type="molecule type" value="Genomic_DNA"/>
</dbReference>
<dbReference type="OrthoDB" id="8766630at2"/>
<dbReference type="Proteomes" id="UP000295525">
    <property type="component" value="Unassembled WGS sequence"/>
</dbReference>
<keyword evidence="2" id="KW-0732">Signal</keyword>
<reference evidence="4 5" key="1">
    <citation type="submission" date="2019-03" db="EMBL/GenBank/DDBJ databases">
        <title>Genomic Encyclopedia of Type Strains, Phase IV (KMG-IV): sequencing the most valuable type-strain genomes for metagenomic binning, comparative biology and taxonomic classification.</title>
        <authorList>
            <person name="Goeker M."/>
        </authorList>
    </citation>
    <scope>NUCLEOTIDE SEQUENCE [LARGE SCALE GENOMIC DNA]</scope>
    <source>
        <strain evidence="4 5">DSM 24591</strain>
    </source>
</reference>
<evidence type="ECO:0000256" key="2">
    <source>
        <dbReference type="ARBA" id="ARBA00022729"/>
    </source>
</evidence>
<dbReference type="PANTHER" id="PTHR30483">
    <property type="entry name" value="LEUCINE-SPECIFIC-BINDING PROTEIN"/>
    <property type="match status" value="1"/>
</dbReference>
<dbReference type="Pfam" id="PF13458">
    <property type="entry name" value="Peripla_BP_6"/>
    <property type="match status" value="1"/>
</dbReference>
<organism evidence="4 5">
    <name type="scientific">Paralcaligenes ureilyticus</name>
    <dbReference type="NCBI Taxonomy" id="627131"/>
    <lineage>
        <taxon>Bacteria</taxon>
        <taxon>Pseudomonadati</taxon>
        <taxon>Pseudomonadota</taxon>
        <taxon>Betaproteobacteria</taxon>
        <taxon>Burkholderiales</taxon>
        <taxon>Alcaligenaceae</taxon>
        <taxon>Paralcaligenes</taxon>
    </lineage>
</organism>
<feature type="domain" description="Leucine-binding protein" evidence="3">
    <location>
        <begin position="61"/>
        <end position="417"/>
    </location>
</feature>
<sequence length="453" mass="48746">MEDTKKGPGSQQGGIDRRSLLKMGAGAAGAAMLPAVPGMALAADKYPALGNYPAGVSGDSVFVGLTLDLTGPYSAEGADEQKGYELAIEQLNAGAAEIKKISPLTKKGILGKTVKYGVIDAETKPNSAVQAATRFIHENKAMMISGSVSSAVAIALQKVCNREKTIYLAAISGSNETTGVDCQRYGFRLCYFAYTAAKAISPVLAKSMGKNRKAVYLVPDYTYGHTTYDSMKEFTEKEGWKTMGQQVHPLGAKDYSSYLINIANSGADTLVVIDYGADAANSIKQAKQFGILDKMSLVVPYMAPFLGEELGPDVIEGVYGATGFWWTLQDKYPVAKDFVTAFEKKFNSKPHDSAYIAYLNTALWADAIERAGTFYAPEVIKAYEKGQKREGPVGEVWFRGEDHQGVINFPIVRGKKKADMKDKSDLFEIVAVVDGASVMPPVGHFGCKLGSYV</sequence>
<dbReference type="AlphaFoldDB" id="A0A4R3LQH6"/>
<dbReference type="InterPro" id="IPR028082">
    <property type="entry name" value="Peripla_BP_I"/>
</dbReference>
<dbReference type="PROSITE" id="PS51318">
    <property type="entry name" value="TAT"/>
    <property type="match status" value="1"/>
</dbReference>
<evidence type="ECO:0000259" key="3">
    <source>
        <dbReference type="Pfam" id="PF13458"/>
    </source>
</evidence>
<comment type="caution">
    <text evidence="4">The sequence shown here is derived from an EMBL/GenBank/DDBJ whole genome shotgun (WGS) entry which is preliminary data.</text>
</comment>
<protein>
    <submittedName>
        <fullName evidence="4">Amino acid/amide ABC transporter substrate-binding protein (HAAT family)</fullName>
    </submittedName>
</protein>
<dbReference type="RefSeq" id="WP_132584805.1">
    <property type="nucleotide sequence ID" value="NZ_SMAJ01000017.1"/>
</dbReference>
<name>A0A4R3LQH6_9BURK</name>
<dbReference type="InterPro" id="IPR006311">
    <property type="entry name" value="TAT_signal"/>
</dbReference>
<dbReference type="PANTHER" id="PTHR30483:SF6">
    <property type="entry name" value="PERIPLASMIC BINDING PROTEIN OF ABC TRANSPORTER FOR NATURAL AMINO ACIDS"/>
    <property type="match status" value="1"/>
</dbReference>
<dbReference type="InterPro" id="IPR051010">
    <property type="entry name" value="BCAA_transport"/>
</dbReference>
<dbReference type="InterPro" id="IPR028081">
    <property type="entry name" value="Leu-bd"/>
</dbReference>